<organism evidence="1 2">
    <name type="scientific">Aeoliella mucimassa</name>
    <dbReference type="NCBI Taxonomy" id="2527972"/>
    <lineage>
        <taxon>Bacteria</taxon>
        <taxon>Pseudomonadati</taxon>
        <taxon>Planctomycetota</taxon>
        <taxon>Planctomycetia</taxon>
        <taxon>Pirellulales</taxon>
        <taxon>Lacipirellulaceae</taxon>
        <taxon>Aeoliella</taxon>
    </lineage>
</organism>
<evidence type="ECO:0000313" key="1">
    <source>
        <dbReference type="EMBL" id="QDU56903.1"/>
    </source>
</evidence>
<dbReference type="KEGG" id="amuc:Pan181_31150"/>
<evidence type="ECO:0000313" key="2">
    <source>
        <dbReference type="Proteomes" id="UP000315750"/>
    </source>
</evidence>
<sequence>MHNVIVLGTGRSGTSMVTACFRDTGASFGDELIEATPANPYGYYECRRINTLNNKLIFKLLYPPGCFHLRKFVYPKTHEDWRSFWAVLPLSARPLELDEEDDDFVRSLVSRTPFCLKDPRFNATLPSWMPYLPDSVRFITVFRCPLRTVDSMLRDASETYSPALPFERNKLLKMWVRSYARLLKWAQNDPRFLLLDSESVINGTGRDALEDLVEGELNFDQVDGSVRRSKKQQAITDPTAKTALRMYDRLQQVAASYLERYQCSKKSVVHN</sequence>
<proteinExistence type="predicted"/>
<dbReference type="InterPro" id="IPR027417">
    <property type="entry name" value="P-loop_NTPase"/>
</dbReference>
<reference evidence="1 2" key="1">
    <citation type="submission" date="2019-02" db="EMBL/GenBank/DDBJ databases">
        <title>Deep-cultivation of Planctomycetes and their phenomic and genomic characterization uncovers novel biology.</title>
        <authorList>
            <person name="Wiegand S."/>
            <person name="Jogler M."/>
            <person name="Boedeker C."/>
            <person name="Pinto D."/>
            <person name="Vollmers J."/>
            <person name="Rivas-Marin E."/>
            <person name="Kohn T."/>
            <person name="Peeters S.H."/>
            <person name="Heuer A."/>
            <person name="Rast P."/>
            <person name="Oberbeckmann S."/>
            <person name="Bunk B."/>
            <person name="Jeske O."/>
            <person name="Meyerdierks A."/>
            <person name="Storesund J.E."/>
            <person name="Kallscheuer N."/>
            <person name="Luecker S."/>
            <person name="Lage O.M."/>
            <person name="Pohl T."/>
            <person name="Merkel B.J."/>
            <person name="Hornburger P."/>
            <person name="Mueller R.-W."/>
            <person name="Bruemmer F."/>
            <person name="Labrenz M."/>
            <person name="Spormann A.M."/>
            <person name="Op den Camp H."/>
            <person name="Overmann J."/>
            <person name="Amann R."/>
            <person name="Jetten M.S.M."/>
            <person name="Mascher T."/>
            <person name="Medema M.H."/>
            <person name="Devos D.P."/>
            <person name="Kaster A.-K."/>
            <person name="Ovreas L."/>
            <person name="Rohde M."/>
            <person name="Galperin M.Y."/>
            <person name="Jogler C."/>
        </authorList>
    </citation>
    <scope>NUCLEOTIDE SEQUENCE [LARGE SCALE GENOMIC DNA]</scope>
    <source>
        <strain evidence="1 2">Pan181</strain>
    </source>
</reference>
<protein>
    <recommendedName>
        <fullName evidence="3">Sulfotransferase family protein</fullName>
    </recommendedName>
</protein>
<dbReference type="Gene3D" id="3.40.50.300">
    <property type="entry name" value="P-loop containing nucleotide triphosphate hydrolases"/>
    <property type="match status" value="1"/>
</dbReference>
<dbReference type="SUPFAM" id="SSF52540">
    <property type="entry name" value="P-loop containing nucleoside triphosphate hydrolases"/>
    <property type="match status" value="1"/>
</dbReference>
<dbReference type="RefSeq" id="WP_145247713.1">
    <property type="nucleotide sequence ID" value="NZ_CP036278.1"/>
</dbReference>
<name>A0A518AQA6_9BACT</name>
<keyword evidence="2" id="KW-1185">Reference proteome</keyword>
<gene>
    <name evidence="1" type="ORF">Pan181_31150</name>
</gene>
<dbReference type="EMBL" id="CP036278">
    <property type="protein sequence ID" value="QDU56903.1"/>
    <property type="molecule type" value="Genomic_DNA"/>
</dbReference>
<evidence type="ECO:0008006" key="3">
    <source>
        <dbReference type="Google" id="ProtNLM"/>
    </source>
</evidence>
<dbReference type="Proteomes" id="UP000315750">
    <property type="component" value="Chromosome"/>
</dbReference>
<dbReference type="AlphaFoldDB" id="A0A518AQA6"/>
<dbReference type="OrthoDB" id="5138950at2"/>
<accession>A0A518AQA6</accession>